<accession>A0ACB8TPW2</accession>
<evidence type="ECO:0000313" key="2">
    <source>
        <dbReference type="Proteomes" id="UP001055072"/>
    </source>
</evidence>
<sequence>MASLPVAGVDLGVGAAYPGVVGGVDSWNAAGIGAAGLNRSRSTTTPYNAFTGPPGGGYEPMPPPMPVAHSVNADLLHDAAGIPVSGVYSPMPQPQPYVPDGVKEDGILTAAGLGGAAGAAAVTTARDQGSVHSRTRGKSGKPSGNRSGSGNGMSQGSSTASSEQDKSSMYNLYEYSAYPPANVAHQRQSQQQKGVGARPLSTMTSLGGEDPDHNEEDEDESDKDDNNYRMGGGGC</sequence>
<name>A0ACB8TPW2_9APHY</name>
<organism evidence="1 2">
    <name type="scientific">Irpex rosettiformis</name>
    <dbReference type="NCBI Taxonomy" id="378272"/>
    <lineage>
        <taxon>Eukaryota</taxon>
        <taxon>Fungi</taxon>
        <taxon>Dikarya</taxon>
        <taxon>Basidiomycota</taxon>
        <taxon>Agaricomycotina</taxon>
        <taxon>Agaricomycetes</taxon>
        <taxon>Polyporales</taxon>
        <taxon>Irpicaceae</taxon>
        <taxon>Irpex</taxon>
    </lineage>
</organism>
<protein>
    <submittedName>
        <fullName evidence="1">Uncharacterized protein</fullName>
    </submittedName>
</protein>
<dbReference type="Proteomes" id="UP001055072">
    <property type="component" value="Unassembled WGS sequence"/>
</dbReference>
<proteinExistence type="predicted"/>
<evidence type="ECO:0000313" key="1">
    <source>
        <dbReference type="EMBL" id="KAI0083829.1"/>
    </source>
</evidence>
<gene>
    <name evidence="1" type="ORF">BDY19DRAFT_998223</name>
</gene>
<dbReference type="EMBL" id="MU274952">
    <property type="protein sequence ID" value="KAI0083829.1"/>
    <property type="molecule type" value="Genomic_DNA"/>
</dbReference>
<reference evidence="1" key="1">
    <citation type="journal article" date="2021" name="Environ. Microbiol.">
        <title>Gene family expansions and transcriptome signatures uncover fungal adaptations to wood decay.</title>
        <authorList>
            <person name="Hage H."/>
            <person name="Miyauchi S."/>
            <person name="Viragh M."/>
            <person name="Drula E."/>
            <person name="Min B."/>
            <person name="Chaduli D."/>
            <person name="Navarro D."/>
            <person name="Favel A."/>
            <person name="Norest M."/>
            <person name="Lesage-Meessen L."/>
            <person name="Balint B."/>
            <person name="Merenyi Z."/>
            <person name="de Eugenio L."/>
            <person name="Morin E."/>
            <person name="Martinez A.T."/>
            <person name="Baldrian P."/>
            <person name="Stursova M."/>
            <person name="Martinez M.J."/>
            <person name="Novotny C."/>
            <person name="Magnuson J.K."/>
            <person name="Spatafora J.W."/>
            <person name="Maurice S."/>
            <person name="Pangilinan J."/>
            <person name="Andreopoulos W."/>
            <person name="LaButti K."/>
            <person name="Hundley H."/>
            <person name="Na H."/>
            <person name="Kuo A."/>
            <person name="Barry K."/>
            <person name="Lipzen A."/>
            <person name="Henrissat B."/>
            <person name="Riley R."/>
            <person name="Ahrendt S."/>
            <person name="Nagy L.G."/>
            <person name="Grigoriev I.V."/>
            <person name="Martin F."/>
            <person name="Rosso M.N."/>
        </authorList>
    </citation>
    <scope>NUCLEOTIDE SEQUENCE</scope>
    <source>
        <strain evidence="1">CBS 384.51</strain>
    </source>
</reference>
<keyword evidence="2" id="KW-1185">Reference proteome</keyword>
<comment type="caution">
    <text evidence="1">The sequence shown here is derived from an EMBL/GenBank/DDBJ whole genome shotgun (WGS) entry which is preliminary data.</text>
</comment>